<dbReference type="InterPro" id="IPR008928">
    <property type="entry name" value="6-hairpin_glycosidase_sf"/>
</dbReference>
<dbReference type="RefSeq" id="WP_071138304.1">
    <property type="nucleotide sequence ID" value="NZ_LT608328.1"/>
</dbReference>
<sequence length="392" mass="45465">MGIRLFAMVKPICFLLLFSSCVVSQKERPYLDRAGEMFELVWELYRVPDYGLFSEYYPNSYRPDLTYFNDSTRQAQEVSYLWPMSGLFSSAICLAALDGEKYAPYLDSMAMAVEQYYDNIRMPFGYQAYPVRFGKVDRYYDDNGLVGIDYVDSYMVTRNEGCLEKAKQVMSFILSGWDDEYEGGVSWLEGVRDQKPACSNGKAMVLALKLYEATGDSYYLETGKKFYFWMDKYLKDPERGIVWNSWLTKEGKIHPDLYTYNTGTLLQAAVSLYRATGEQSYLDNANFLAEGSYSFFVKRTDEGTPYINDLPWFNLVLFRGYHELFNVTGDRKYVDAIIEGLDYAWEHARDNSGLFYHDWTGRSDEKLKPKWLLDASCIPEFYARAAMIKGEI</sequence>
<dbReference type="AlphaFoldDB" id="A0A1G4G8D9"/>
<organism evidence="1 2">
    <name type="scientific">Petrimonas mucosa</name>
    <dbReference type="NCBI Taxonomy" id="1642646"/>
    <lineage>
        <taxon>Bacteria</taxon>
        <taxon>Pseudomonadati</taxon>
        <taxon>Bacteroidota</taxon>
        <taxon>Bacteroidia</taxon>
        <taxon>Bacteroidales</taxon>
        <taxon>Dysgonomonadaceae</taxon>
        <taxon>Petrimonas</taxon>
    </lineage>
</organism>
<dbReference type="Proteomes" id="UP000178485">
    <property type="component" value="Chromosome i"/>
</dbReference>
<protein>
    <submittedName>
        <fullName evidence="1">Glycosyl Hydrolase Family 88 family protein</fullName>
    </submittedName>
</protein>
<dbReference type="GO" id="GO:0005975">
    <property type="term" value="P:carbohydrate metabolic process"/>
    <property type="evidence" value="ECO:0007669"/>
    <property type="project" value="InterPro"/>
</dbReference>
<keyword evidence="2" id="KW-1185">Reference proteome</keyword>
<dbReference type="PANTHER" id="PTHR47791:SF4">
    <property type="entry name" value="(PUTATIVE SECRETED PROTEIN)-RELATED"/>
    <property type="match status" value="1"/>
</dbReference>
<dbReference type="InterPro" id="IPR014512">
    <property type="entry name" value="O_gly_hydro"/>
</dbReference>
<name>A0A1G4G8D9_9BACT</name>
<dbReference type="InterPro" id="IPR005198">
    <property type="entry name" value="Glyco_hydro_76"/>
</dbReference>
<dbReference type="InterPro" id="IPR053169">
    <property type="entry name" value="MUG_Protein"/>
</dbReference>
<dbReference type="Pfam" id="PF03663">
    <property type="entry name" value="Glyco_hydro_76"/>
    <property type="match status" value="1"/>
</dbReference>
<dbReference type="Gene3D" id="1.50.10.20">
    <property type="match status" value="1"/>
</dbReference>
<gene>
    <name evidence="1" type="ORF">ING2E5A_1972</name>
</gene>
<evidence type="ECO:0000313" key="2">
    <source>
        <dbReference type="Proteomes" id="UP000178485"/>
    </source>
</evidence>
<dbReference type="GO" id="GO:0016787">
    <property type="term" value="F:hydrolase activity"/>
    <property type="evidence" value="ECO:0007669"/>
    <property type="project" value="UniProtKB-KW"/>
</dbReference>
<dbReference type="PROSITE" id="PS51257">
    <property type="entry name" value="PROKAR_LIPOPROTEIN"/>
    <property type="match status" value="1"/>
</dbReference>
<dbReference type="PANTHER" id="PTHR47791">
    <property type="entry name" value="MEIOTICALLY UP-REGULATED GENE 191 PROTEIN"/>
    <property type="match status" value="1"/>
</dbReference>
<evidence type="ECO:0000313" key="1">
    <source>
        <dbReference type="EMBL" id="SCM58789.1"/>
    </source>
</evidence>
<dbReference type="EMBL" id="LT608328">
    <property type="protein sequence ID" value="SCM58789.1"/>
    <property type="molecule type" value="Genomic_DNA"/>
</dbReference>
<dbReference type="PIRSF" id="PIRSF021505">
    <property type="entry name" value="O_gly_hdrol"/>
    <property type="match status" value="1"/>
</dbReference>
<dbReference type="STRING" id="1642646.ING2E5A_1972"/>
<proteinExistence type="predicted"/>
<accession>A0A1G4G8D9</accession>
<dbReference type="KEGG" id="pmuc:ING2E5A_1972"/>
<dbReference type="SUPFAM" id="SSF48208">
    <property type="entry name" value="Six-hairpin glycosidases"/>
    <property type="match status" value="1"/>
</dbReference>
<keyword evidence="1" id="KW-0378">Hydrolase</keyword>
<reference evidence="1 2" key="1">
    <citation type="submission" date="2016-08" db="EMBL/GenBank/DDBJ databases">
        <authorList>
            <person name="Seilhamer J.J."/>
        </authorList>
    </citation>
    <scope>NUCLEOTIDE SEQUENCE [LARGE SCALE GENOMIC DNA]</scope>
    <source>
        <strain evidence="1">ING2-E5A</strain>
    </source>
</reference>